<dbReference type="PIRSF" id="PIRSF000106">
    <property type="entry name" value="ME"/>
    <property type="match status" value="1"/>
</dbReference>
<keyword evidence="1" id="KW-0560">Oxidoreductase</keyword>
<feature type="binding site" evidence="3">
    <location>
        <position position="31"/>
    </location>
    <ligand>
        <name>a divalent metal cation</name>
        <dbReference type="ChEBI" id="CHEBI:60240"/>
    </ligand>
</feature>
<reference evidence="6" key="1">
    <citation type="submission" date="2020-04" db="EMBL/GenBank/DDBJ databases">
        <authorList>
            <person name="Zhang T."/>
        </authorList>
    </citation>
    <scope>NUCLEOTIDE SEQUENCE</scope>
    <source>
        <strain evidence="6">HKST-UBA10</strain>
    </source>
</reference>
<dbReference type="SMART" id="SM00919">
    <property type="entry name" value="Malic_M"/>
    <property type="match status" value="1"/>
</dbReference>
<dbReference type="Gene3D" id="3.40.50.10380">
    <property type="entry name" value="Malic enzyme, N-terminal domain"/>
    <property type="match status" value="1"/>
</dbReference>
<dbReference type="PROSITE" id="PS00331">
    <property type="entry name" value="MALIC_ENZYMES"/>
    <property type="match status" value="1"/>
</dbReference>
<dbReference type="InterPro" id="IPR046346">
    <property type="entry name" value="Aminoacid_DH-like_N_sf"/>
</dbReference>
<evidence type="ECO:0000256" key="4">
    <source>
        <dbReference type="RuleBase" id="RU003427"/>
    </source>
</evidence>
<dbReference type="InterPro" id="IPR015884">
    <property type="entry name" value="Malic_enzyme_CS"/>
</dbReference>
<evidence type="ECO:0000256" key="3">
    <source>
        <dbReference type="PIRSR" id="PIRSR000106-3"/>
    </source>
</evidence>
<feature type="binding site" evidence="3">
    <location>
        <position position="6"/>
    </location>
    <ligand>
        <name>a divalent metal cation</name>
        <dbReference type="ChEBI" id="CHEBI:60240"/>
    </ligand>
</feature>
<dbReference type="EMBL" id="JAGQLG010000063">
    <property type="protein sequence ID" value="MCA9382118.1"/>
    <property type="molecule type" value="Genomic_DNA"/>
</dbReference>
<dbReference type="GO" id="GO:0051287">
    <property type="term" value="F:NAD binding"/>
    <property type="evidence" value="ECO:0007669"/>
    <property type="project" value="InterPro"/>
</dbReference>
<organism evidence="6 7">
    <name type="scientific">Candidatus Dojkabacteria bacterium</name>
    <dbReference type="NCBI Taxonomy" id="2099670"/>
    <lineage>
        <taxon>Bacteria</taxon>
        <taxon>Candidatus Dojkabacteria</taxon>
    </lineage>
</organism>
<evidence type="ECO:0000313" key="6">
    <source>
        <dbReference type="EMBL" id="MCA9382118.1"/>
    </source>
</evidence>
<sequence>GIDLEDISAPWCFEIENRLVNSLKIPVFHDDQHGTAIVVLAGLINSARVLKRDLTKQKVVINGAGAAGIAVGNLLRKYGIKDILFCDRGGIISKDRENLYESKKELLKWSNKKNLNGSLADAMTGRDIFIGLSAGGILWSREISLMNVDPIIFAMANPIPEIMPDEAKKGGAGIIATGRSDFSNQINNVLVFPGIFRGALDNGVTRITDDMKLRAAEKLALVVKRPTRDKIIPSPFDKGVVKAVASAVK</sequence>
<protein>
    <submittedName>
        <fullName evidence="6">NADP-dependent malic enzyme</fullName>
    </submittedName>
</protein>
<keyword evidence="3 4" id="KW-0479">Metal-binding</keyword>
<dbReference type="PRINTS" id="PR00072">
    <property type="entry name" value="MALOXRDTASE"/>
</dbReference>
<proteinExistence type="inferred from homology"/>
<name>A0A955L3A7_9BACT</name>
<gene>
    <name evidence="6" type="ORF">KC660_01780</name>
</gene>
<dbReference type="PANTHER" id="PTHR43237">
    <property type="entry name" value="NADP-DEPENDENT MALIC ENZYME"/>
    <property type="match status" value="1"/>
</dbReference>
<dbReference type="GO" id="GO:0016616">
    <property type="term" value="F:oxidoreductase activity, acting on the CH-OH group of donors, NAD or NADP as acceptor"/>
    <property type="evidence" value="ECO:0007669"/>
    <property type="project" value="InterPro"/>
</dbReference>
<dbReference type="PANTHER" id="PTHR43237:SF4">
    <property type="entry name" value="NADP-DEPENDENT MALIC ENZYME"/>
    <property type="match status" value="1"/>
</dbReference>
<dbReference type="GO" id="GO:0004470">
    <property type="term" value="F:malic enzyme activity"/>
    <property type="evidence" value="ECO:0007669"/>
    <property type="project" value="InterPro"/>
</dbReference>
<feature type="binding site" evidence="2">
    <location>
        <position position="157"/>
    </location>
    <ligand>
        <name>(S)-malate</name>
        <dbReference type="ChEBI" id="CHEBI:15589"/>
    </ligand>
</feature>
<comment type="caution">
    <text evidence="6">The sequence shown here is derived from an EMBL/GenBank/DDBJ whole genome shotgun (WGS) entry which is preliminary data.</text>
</comment>
<reference evidence="6" key="2">
    <citation type="journal article" date="2021" name="Microbiome">
        <title>Successional dynamics and alternative stable states in a saline activated sludge microbial community over 9 years.</title>
        <authorList>
            <person name="Wang Y."/>
            <person name="Ye J."/>
            <person name="Ju F."/>
            <person name="Liu L."/>
            <person name="Boyd J.A."/>
            <person name="Deng Y."/>
            <person name="Parks D.H."/>
            <person name="Jiang X."/>
            <person name="Yin X."/>
            <person name="Woodcroft B.J."/>
            <person name="Tyson G.W."/>
            <person name="Hugenholtz P."/>
            <person name="Polz M.F."/>
            <person name="Zhang T."/>
        </authorList>
    </citation>
    <scope>NUCLEOTIDE SEQUENCE</scope>
    <source>
        <strain evidence="6">HKST-UBA10</strain>
    </source>
</reference>
<evidence type="ECO:0000256" key="2">
    <source>
        <dbReference type="PIRSR" id="PIRSR000106-2"/>
    </source>
</evidence>
<evidence type="ECO:0000313" key="7">
    <source>
        <dbReference type="Proteomes" id="UP000782843"/>
    </source>
</evidence>
<feature type="binding site" evidence="2">
    <location>
        <position position="187"/>
    </location>
    <ligand>
        <name>(S)-malate</name>
        <dbReference type="ChEBI" id="CHEBI:15589"/>
    </ligand>
</feature>
<comment type="similarity">
    <text evidence="4">Belongs to the malic enzymes family.</text>
</comment>
<evidence type="ECO:0000259" key="5">
    <source>
        <dbReference type="SMART" id="SM00919"/>
    </source>
</evidence>
<dbReference type="InterPro" id="IPR051674">
    <property type="entry name" value="Malate_Decarboxylase"/>
</dbReference>
<dbReference type="Pfam" id="PF03949">
    <property type="entry name" value="Malic_M"/>
    <property type="match status" value="1"/>
</dbReference>
<dbReference type="SUPFAM" id="SSF51735">
    <property type="entry name" value="NAD(P)-binding Rossmann-fold domains"/>
    <property type="match status" value="1"/>
</dbReference>
<accession>A0A955L3A7</accession>
<dbReference type="Proteomes" id="UP000782843">
    <property type="component" value="Unassembled WGS sequence"/>
</dbReference>
<evidence type="ECO:0000256" key="1">
    <source>
        <dbReference type="ARBA" id="ARBA00023002"/>
    </source>
</evidence>
<dbReference type="InterPro" id="IPR036291">
    <property type="entry name" value="NAD(P)-bd_dom_sf"/>
</dbReference>
<feature type="binding site" evidence="3">
    <location>
        <position position="5"/>
    </location>
    <ligand>
        <name>a divalent metal cation</name>
        <dbReference type="ChEBI" id="CHEBI:60240"/>
    </ligand>
</feature>
<dbReference type="SUPFAM" id="SSF53223">
    <property type="entry name" value="Aminoacid dehydrogenase-like, N-terminal domain"/>
    <property type="match status" value="1"/>
</dbReference>
<comment type="cofactor">
    <cofactor evidence="3">
        <name>Mg(2+)</name>
        <dbReference type="ChEBI" id="CHEBI:18420"/>
    </cofactor>
    <cofactor evidence="3">
        <name>Mn(2+)</name>
        <dbReference type="ChEBI" id="CHEBI:29035"/>
    </cofactor>
    <text evidence="3">Divalent metal cations. Prefers magnesium or manganese.</text>
</comment>
<feature type="non-terminal residue" evidence="6">
    <location>
        <position position="1"/>
    </location>
</feature>
<dbReference type="CDD" id="cd05311">
    <property type="entry name" value="NAD_bind_2_malic_enz"/>
    <property type="match status" value="1"/>
</dbReference>
<dbReference type="AlphaFoldDB" id="A0A955L3A7"/>
<dbReference type="GO" id="GO:0046872">
    <property type="term" value="F:metal ion binding"/>
    <property type="evidence" value="ECO:0007669"/>
    <property type="project" value="UniProtKB-KW"/>
</dbReference>
<dbReference type="InterPro" id="IPR045213">
    <property type="entry name" value="Malic_NAD-bd_bact_type"/>
</dbReference>
<feature type="domain" description="Malic enzyme NAD-binding" evidence="5">
    <location>
        <begin position="32"/>
        <end position="248"/>
    </location>
</feature>
<dbReference type="InterPro" id="IPR012302">
    <property type="entry name" value="Malic_NAD-bd"/>
</dbReference>
<dbReference type="InterPro" id="IPR001891">
    <property type="entry name" value="Malic_OxRdtase"/>
</dbReference>
<dbReference type="InterPro" id="IPR037062">
    <property type="entry name" value="Malic_N_dom_sf"/>
</dbReference>
<dbReference type="Gene3D" id="3.40.50.720">
    <property type="entry name" value="NAD(P)-binding Rossmann-like Domain"/>
    <property type="match status" value="1"/>
</dbReference>